<name>A0A7C9IB67_9DEIO</name>
<dbReference type="InterPro" id="IPR043519">
    <property type="entry name" value="NT_sf"/>
</dbReference>
<dbReference type="Proteomes" id="UP000483286">
    <property type="component" value="Unassembled WGS sequence"/>
</dbReference>
<comment type="caution">
    <text evidence="1">The sequence shown here is derived from an EMBL/GenBank/DDBJ whole genome shotgun (WGS) entry which is preliminary data.</text>
</comment>
<accession>A0A7C9IB67</accession>
<gene>
    <name evidence="1" type="ORF">GO986_10435</name>
</gene>
<keyword evidence="2" id="KW-1185">Reference proteome</keyword>
<dbReference type="EMBL" id="WQLB01000012">
    <property type="protein sequence ID" value="MVN87186.1"/>
    <property type="molecule type" value="Genomic_DNA"/>
</dbReference>
<evidence type="ECO:0000313" key="2">
    <source>
        <dbReference type="Proteomes" id="UP000483286"/>
    </source>
</evidence>
<dbReference type="AlphaFoldDB" id="A0A7C9IB67"/>
<dbReference type="RefSeq" id="WP_157459243.1">
    <property type="nucleotide sequence ID" value="NZ_WQLB01000012.1"/>
</dbReference>
<dbReference type="Gene3D" id="3.30.460.10">
    <property type="entry name" value="Beta Polymerase, domain 2"/>
    <property type="match status" value="1"/>
</dbReference>
<reference evidence="1 2" key="1">
    <citation type="submission" date="2019-12" db="EMBL/GenBank/DDBJ databases">
        <title>Deinococcus sp. HMF7620 Genome sequencing and assembly.</title>
        <authorList>
            <person name="Kang H."/>
            <person name="Kim H."/>
            <person name="Joh K."/>
        </authorList>
    </citation>
    <scope>NUCLEOTIDE SEQUENCE [LARGE SCALE GENOMIC DNA]</scope>
    <source>
        <strain evidence="1 2">HMF7620</strain>
    </source>
</reference>
<protein>
    <submittedName>
        <fullName evidence="1">Uncharacterized protein</fullName>
    </submittedName>
</protein>
<organism evidence="1 2">
    <name type="scientific">Deinococcus arboris</name>
    <dbReference type="NCBI Taxonomy" id="2682977"/>
    <lineage>
        <taxon>Bacteria</taxon>
        <taxon>Thermotogati</taxon>
        <taxon>Deinococcota</taxon>
        <taxon>Deinococci</taxon>
        <taxon>Deinococcales</taxon>
        <taxon>Deinococcaceae</taxon>
        <taxon>Deinococcus</taxon>
    </lineage>
</organism>
<proteinExistence type="predicted"/>
<evidence type="ECO:0000313" key="1">
    <source>
        <dbReference type="EMBL" id="MVN87186.1"/>
    </source>
</evidence>
<sequence>MTQAHSSRSSEWAARLTQRLTEIAASLQARPGALALLGVGSCGLHSARLDEFSDLDFFVIVETEAQAQFLGDIDWLRAAAPTAYDFQNSPHGRKVLFQDGVFAEYAVFTRQEWAAVAEPSMRVLWSRDPSQSWVTHQTSQVPAGGGYNQPDYHLGEALTNLYVGLLRELRGERLTALRFIQVYAVDRVLTLQALRREAGHPRDPYAVDRRAEQWAGPVPLAQFCPGYGGNREAASAILNWLAEHEVPDLVMVGAVQQLLAGALPATLRLDGPVGGAP</sequence>